<reference evidence="4" key="1">
    <citation type="submission" date="2016-02" db="EMBL/GenBank/DDBJ databases">
        <title>Draft genome sequence of Microdochium bolleyi, a fungal endophyte of beachgrass.</title>
        <authorList>
            <consortium name="DOE Joint Genome Institute"/>
            <person name="David A.S."/>
            <person name="May G."/>
            <person name="Haridas S."/>
            <person name="Lim J."/>
            <person name="Wang M."/>
            <person name="Labutti K."/>
            <person name="Lipzen A."/>
            <person name="Barry K."/>
            <person name="Grigoriev I.V."/>
        </authorList>
    </citation>
    <scope>NUCLEOTIDE SEQUENCE [LARGE SCALE GENOMIC DNA]</scope>
    <source>
        <strain evidence="4">J235TASD1</strain>
    </source>
</reference>
<gene>
    <name evidence="3" type="ORF">Micbo1qcDRAFT_220044</name>
</gene>
<dbReference type="PANTHER" id="PTHR34612:SF4">
    <property type="entry name" value="GLYCOSIDE HYDROLASE 131 CATALYTIC N-TERMINAL DOMAIN-CONTAINING PROTEIN"/>
    <property type="match status" value="1"/>
</dbReference>
<dbReference type="Gene3D" id="2.60.120.1160">
    <property type="match status" value="1"/>
</dbReference>
<dbReference type="InParanoid" id="A0A136ILX5"/>
<keyword evidence="1" id="KW-0732">Signal</keyword>
<accession>A0A136ILX5</accession>
<dbReference type="STRING" id="196109.A0A136ILX5"/>
<dbReference type="Pfam" id="PF18271">
    <property type="entry name" value="GH131_N"/>
    <property type="match status" value="1"/>
</dbReference>
<feature type="chain" id="PRO_5007292831" description="Glycoside hydrolase 131 catalytic N-terminal domain-containing protein" evidence="1">
    <location>
        <begin position="21"/>
        <end position="308"/>
    </location>
</feature>
<evidence type="ECO:0000256" key="1">
    <source>
        <dbReference type="SAM" id="SignalP"/>
    </source>
</evidence>
<dbReference type="PANTHER" id="PTHR34612">
    <property type="entry name" value="GH131_N DOMAIN-CONTAINING PROTEIN"/>
    <property type="match status" value="1"/>
</dbReference>
<organism evidence="3 4">
    <name type="scientific">Microdochium bolleyi</name>
    <dbReference type="NCBI Taxonomy" id="196109"/>
    <lineage>
        <taxon>Eukaryota</taxon>
        <taxon>Fungi</taxon>
        <taxon>Dikarya</taxon>
        <taxon>Ascomycota</taxon>
        <taxon>Pezizomycotina</taxon>
        <taxon>Sordariomycetes</taxon>
        <taxon>Xylariomycetidae</taxon>
        <taxon>Xylariales</taxon>
        <taxon>Microdochiaceae</taxon>
        <taxon>Microdochium</taxon>
    </lineage>
</organism>
<dbReference type="Proteomes" id="UP000070501">
    <property type="component" value="Unassembled WGS sequence"/>
</dbReference>
<evidence type="ECO:0000313" key="4">
    <source>
        <dbReference type="Proteomes" id="UP000070501"/>
    </source>
</evidence>
<dbReference type="EMBL" id="KQ964272">
    <property type="protein sequence ID" value="KXJ85933.1"/>
    <property type="molecule type" value="Genomic_DNA"/>
</dbReference>
<evidence type="ECO:0000313" key="3">
    <source>
        <dbReference type="EMBL" id="KXJ85933.1"/>
    </source>
</evidence>
<name>A0A136ILX5_9PEZI</name>
<protein>
    <recommendedName>
        <fullName evidence="2">Glycoside hydrolase 131 catalytic N-terminal domain-containing protein</fullName>
    </recommendedName>
</protein>
<keyword evidence="4" id="KW-1185">Reference proteome</keyword>
<feature type="signal peptide" evidence="1">
    <location>
        <begin position="1"/>
        <end position="20"/>
    </location>
</feature>
<evidence type="ECO:0000259" key="2">
    <source>
        <dbReference type="Pfam" id="PF18271"/>
    </source>
</evidence>
<sequence>MALKAFFTTSLVALASLASALPPVPGRPGATATKISCPVVFSGQIPIAAKLTDFDAAATSLFNPNNVKGNDTWSQIIKFPAAAGAAPGNAACGLARFDDPAKHKSFEVTINDRSIFKTQFGFRRAGLLFKNDTNAAGPGNTGVKTLHWSVKQDPARPLNLTHEYLNVWHEAGDFSSNHFHFTAGSLIGRPEFPANTFKILNRKLDVIFSTPINLRGEWQTFAVTLDYNANTIQVFTSPNANTPLKPAFPTPLPNDNSGFGQFQMGILKKPTGETTDIVNKGFQSAGIDEGQIYGGVFLEDSAGGCVSL</sequence>
<feature type="domain" description="Glycoside hydrolase 131 catalytic N-terminal" evidence="2">
    <location>
        <begin position="39"/>
        <end position="304"/>
    </location>
</feature>
<dbReference type="AlphaFoldDB" id="A0A136ILX5"/>
<dbReference type="InterPro" id="IPR041524">
    <property type="entry name" value="GH131_N"/>
</dbReference>
<dbReference type="OrthoDB" id="5283326at2759"/>
<proteinExistence type="predicted"/>